<keyword evidence="8" id="KW-0732">Signal</keyword>
<dbReference type="SUPFAM" id="SSF49503">
    <property type="entry name" value="Cupredoxins"/>
    <property type="match status" value="1"/>
</dbReference>
<comment type="subcellular location">
    <subcellularLocation>
        <location evidence="8">Periplasm</location>
    </subcellularLocation>
</comment>
<dbReference type="NCBIfam" id="TIGR02695">
    <property type="entry name" value="azurin"/>
    <property type="match status" value="1"/>
</dbReference>
<evidence type="ECO:0000256" key="1">
    <source>
        <dbReference type="ARBA" id="ARBA00002770"/>
    </source>
</evidence>
<evidence type="ECO:0000256" key="6">
    <source>
        <dbReference type="ARBA" id="ARBA00023008"/>
    </source>
</evidence>
<dbReference type="InterPro" id="IPR008972">
    <property type="entry name" value="Cupredoxin"/>
</dbReference>
<gene>
    <name evidence="10" type="primary">azu</name>
    <name evidence="10" type="ORF">HBH25_06960</name>
</gene>
<feature type="domain" description="Blue (type 1) copper" evidence="9">
    <location>
        <begin position="22"/>
        <end position="147"/>
    </location>
</feature>
<dbReference type="Pfam" id="PF00127">
    <property type="entry name" value="Copper-bind"/>
    <property type="match status" value="1"/>
</dbReference>
<evidence type="ECO:0000256" key="5">
    <source>
        <dbReference type="ARBA" id="ARBA00022982"/>
    </source>
</evidence>
<comment type="function">
    <text evidence="1 8">Transfers electrons from cytochrome c551 to cytochrome oxidase.</text>
</comment>
<evidence type="ECO:0000259" key="9">
    <source>
        <dbReference type="Pfam" id="PF00127"/>
    </source>
</evidence>
<keyword evidence="3 8" id="KW-0813">Transport</keyword>
<feature type="signal peptide" evidence="8">
    <location>
        <begin position="1"/>
        <end position="20"/>
    </location>
</feature>
<evidence type="ECO:0000313" key="10">
    <source>
        <dbReference type="EMBL" id="NJP00599.1"/>
    </source>
</evidence>
<feature type="chain" id="PRO_5044985844" description="Azurin" evidence="8">
    <location>
        <begin position="21"/>
        <end position="149"/>
    </location>
</feature>
<dbReference type="CDD" id="cd13922">
    <property type="entry name" value="Azurin"/>
    <property type="match status" value="1"/>
</dbReference>
<keyword evidence="6 8" id="KW-0186">Copper</keyword>
<name>A0ABX0YB94_9PSED</name>
<accession>A0ABX0YB94</accession>
<dbReference type="InterPro" id="IPR000923">
    <property type="entry name" value="BlueCu_1"/>
</dbReference>
<dbReference type="EMBL" id="JAAVJI010000003">
    <property type="protein sequence ID" value="NJP00599.1"/>
    <property type="molecule type" value="Genomic_DNA"/>
</dbReference>
<protein>
    <recommendedName>
        <fullName evidence="2 8">Azurin</fullName>
    </recommendedName>
</protein>
<evidence type="ECO:0000256" key="7">
    <source>
        <dbReference type="ARBA" id="ARBA00023157"/>
    </source>
</evidence>
<dbReference type="Gene3D" id="2.60.40.420">
    <property type="entry name" value="Cupredoxins - blue copper proteins"/>
    <property type="match status" value="1"/>
</dbReference>
<sequence length="149" mass="16167">MLWKALFASLLSLAAVPALADECKVTVDSTDQMTFDQKQIEVSKSCKTFEVTLTHSGNLPVNVMGHNWVLTKTADMREVASDGMSAGADKGYLKPEDTRVIAHTRMIGAGEKDSITFDASTLDPAGQYTFFCSFPGHIAMMQGTLKIVD</sequence>
<proteinExistence type="predicted"/>
<evidence type="ECO:0000256" key="4">
    <source>
        <dbReference type="ARBA" id="ARBA00022723"/>
    </source>
</evidence>
<keyword evidence="4 8" id="KW-0479">Metal-binding</keyword>
<dbReference type="PANTHER" id="PTHR38439">
    <property type="entry name" value="AURACYANIN-B"/>
    <property type="match status" value="1"/>
</dbReference>
<dbReference type="InterPro" id="IPR028871">
    <property type="entry name" value="BlueCu_1_BS"/>
</dbReference>
<evidence type="ECO:0000313" key="11">
    <source>
        <dbReference type="Proteomes" id="UP000746535"/>
    </source>
</evidence>
<dbReference type="PANTHER" id="PTHR38439:SF2">
    <property type="entry name" value="OUTER MEMBRANE PROTEIN H.8"/>
    <property type="match status" value="1"/>
</dbReference>
<evidence type="ECO:0000256" key="2">
    <source>
        <dbReference type="ARBA" id="ARBA00014744"/>
    </source>
</evidence>
<dbReference type="Proteomes" id="UP000746535">
    <property type="component" value="Unassembled WGS sequence"/>
</dbReference>
<keyword evidence="5 8" id="KW-0249">Electron transport</keyword>
<organism evidence="10 11">
    <name type="scientific">Pseudomonas quercus</name>
    <dbReference type="NCBI Taxonomy" id="2722792"/>
    <lineage>
        <taxon>Bacteria</taxon>
        <taxon>Pseudomonadati</taxon>
        <taxon>Pseudomonadota</taxon>
        <taxon>Gammaproteobacteria</taxon>
        <taxon>Pseudomonadales</taxon>
        <taxon>Pseudomonadaceae</taxon>
        <taxon>Pseudomonas</taxon>
    </lineage>
</organism>
<reference evidence="10 11" key="1">
    <citation type="submission" date="2020-03" db="EMBL/GenBank/DDBJ databases">
        <authorList>
            <person name="Wang L."/>
            <person name="He N."/>
            <person name="Li Y."/>
            <person name="Fang Y."/>
            <person name="Zhang F."/>
        </authorList>
    </citation>
    <scope>NUCLEOTIDE SEQUENCE [LARGE SCALE GENOMIC DNA]</scope>
    <source>
        <strain evidence="11">hsmgli-8</strain>
    </source>
</reference>
<keyword evidence="8" id="KW-0574">Periplasm</keyword>
<evidence type="ECO:0000256" key="8">
    <source>
        <dbReference type="RuleBase" id="RU363017"/>
    </source>
</evidence>
<keyword evidence="7" id="KW-1015">Disulfide bond</keyword>
<dbReference type="InterPro" id="IPR014068">
    <property type="entry name" value="Azurin"/>
</dbReference>
<comment type="caution">
    <text evidence="10">The sequence shown here is derived from an EMBL/GenBank/DDBJ whole genome shotgun (WGS) entry which is preliminary data.</text>
</comment>
<dbReference type="PROSITE" id="PS00196">
    <property type="entry name" value="COPPER_BLUE"/>
    <property type="match status" value="1"/>
</dbReference>
<keyword evidence="11" id="KW-1185">Reference proteome</keyword>
<evidence type="ECO:0000256" key="3">
    <source>
        <dbReference type="ARBA" id="ARBA00022448"/>
    </source>
</evidence>
<dbReference type="RefSeq" id="WP_168082881.1">
    <property type="nucleotide sequence ID" value="NZ_JAAVJI010000003.1"/>
</dbReference>
<dbReference type="InterPro" id="IPR050845">
    <property type="entry name" value="Cu-binding_ET"/>
</dbReference>